<reference evidence="1 2" key="1">
    <citation type="submission" date="2016-05" db="EMBL/GenBank/DDBJ databases">
        <title>Complete genome sequence of Novosphingobium guangzhouense SA925(T).</title>
        <authorList>
            <person name="Sha S."/>
        </authorList>
    </citation>
    <scope>NUCLEOTIDE SEQUENCE [LARGE SCALE GENOMIC DNA]</scope>
    <source>
        <strain evidence="1 2">SA925</strain>
    </source>
</reference>
<dbReference type="EMBL" id="LYMM01000033">
    <property type="protein sequence ID" value="PNU04601.1"/>
    <property type="molecule type" value="Genomic_DNA"/>
</dbReference>
<evidence type="ECO:0000313" key="2">
    <source>
        <dbReference type="Proteomes" id="UP000236327"/>
    </source>
</evidence>
<comment type="caution">
    <text evidence="1">The sequence shown here is derived from an EMBL/GenBank/DDBJ whole genome shotgun (WGS) entry which is preliminary data.</text>
</comment>
<evidence type="ECO:0000313" key="1">
    <source>
        <dbReference type="EMBL" id="PNU04601.1"/>
    </source>
</evidence>
<name>A0A2K2G0N1_9SPHN</name>
<dbReference type="OrthoDB" id="9963303at2"/>
<dbReference type="AlphaFoldDB" id="A0A2K2G0N1"/>
<protein>
    <submittedName>
        <fullName evidence="1">Uncharacterized protein</fullName>
    </submittedName>
</protein>
<sequence length="300" mass="34542">MKSSDQRYRQVQRVKRDTSGIQAKQEAIPAAISAVRYDPGQIVVHDGLVRDTASEFTHLLLACGRTASDFRRNFRRGAASWNVVAANDLAPMEDLKAAKLDGFSVLRLSREQVRTVRAKWRKLRDQDFLTHDPQGALWINLMRSNLLGDCNALGALQALRDGEQPSMARFDGDDEAKYAWFRERELSWRPKANEPFPARYAEETEDEASICFSMALADYHLKWRKTVAEPQPRIRERMERNLVVAEAFMDADGFSKAYWNPETSGRHCSEARLRERFDRVNAAYGDKWREIIEAQREGWS</sequence>
<dbReference type="RefSeq" id="WP_103096141.1">
    <property type="nucleotide sequence ID" value="NZ_LYMM01000033.1"/>
</dbReference>
<gene>
    <name evidence="1" type="ORF">A8V01_19525</name>
</gene>
<organism evidence="1 2">
    <name type="scientific">Novosphingobium guangzhouense</name>
    <dbReference type="NCBI Taxonomy" id="1850347"/>
    <lineage>
        <taxon>Bacteria</taxon>
        <taxon>Pseudomonadati</taxon>
        <taxon>Pseudomonadota</taxon>
        <taxon>Alphaproteobacteria</taxon>
        <taxon>Sphingomonadales</taxon>
        <taxon>Sphingomonadaceae</taxon>
        <taxon>Novosphingobium</taxon>
    </lineage>
</organism>
<keyword evidence="2" id="KW-1185">Reference proteome</keyword>
<dbReference type="Proteomes" id="UP000236327">
    <property type="component" value="Unassembled WGS sequence"/>
</dbReference>
<proteinExistence type="predicted"/>
<accession>A0A2K2G0N1</accession>